<evidence type="ECO:0000313" key="2">
    <source>
        <dbReference type="Proteomes" id="UP000058074"/>
    </source>
</evidence>
<name>A0A0N9UT73_SPHMC</name>
<dbReference type="Proteomes" id="UP000058074">
    <property type="component" value="Chromosome"/>
</dbReference>
<dbReference type="EMBL" id="CP012700">
    <property type="protein sequence ID" value="ALH79892.1"/>
    <property type="molecule type" value="Genomic_DNA"/>
</dbReference>
<dbReference type="PRINTS" id="PR01210">
    <property type="entry name" value="GGTRANSPTASE"/>
</dbReference>
<proteinExistence type="predicted"/>
<protein>
    <submittedName>
        <fullName evidence="1">Gamma-glutamyltransferase</fullName>
    </submittedName>
</protein>
<dbReference type="PANTHER" id="PTHR43881">
    <property type="entry name" value="GAMMA-GLUTAMYLTRANSPEPTIDASE (AFU_ORTHOLOGUE AFUA_4G13580)"/>
    <property type="match status" value="1"/>
</dbReference>
<dbReference type="RefSeq" id="WP_054587290.1">
    <property type="nucleotide sequence ID" value="NZ_CP012700.1"/>
</dbReference>
<keyword evidence="1" id="KW-0808">Transferase</keyword>
<dbReference type="KEGG" id="smag:AN936_05800"/>
<dbReference type="Gene3D" id="3.60.20.40">
    <property type="match status" value="1"/>
</dbReference>
<dbReference type="PATRIC" id="fig|33050.5.peg.1210"/>
<dbReference type="InterPro" id="IPR043138">
    <property type="entry name" value="GGT_lsub"/>
</dbReference>
<gene>
    <name evidence="1" type="ORF">AN936_05800</name>
</gene>
<dbReference type="GO" id="GO:0016740">
    <property type="term" value="F:transferase activity"/>
    <property type="evidence" value="ECO:0007669"/>
    <property type="project" value="UniProtKB-KW"/>
</dbReference>
<reference evidence="1 2" key="1">
    <citation type="journal article" date="2015" name="Genome Announc.">
        <title>Complete Genome Sequence of Polypropylene Glycol- and Polyethylene Glycol-Degrading Sphingopyxis macrogoltabida Strain EY-1.</title>
        <authorList>
            <person name="Ohtsubo Y."/>
            <person name="Nagata Y."/>
            <person name="Numata M."/>
            <person name="Tsuchikane K."/>
            <person name="Hosoyama A."/>
            <person name="Yamazoe A."/>
            <person name="Tsuda M."/>
            <person name="Fujita N."/>
            <person name="Kawai F."/>
        </authorList>
    </citation>
    <scope>NUCLEOTIDE SEQUENCE [LARGE SCALE GENOMIC DNA]</scope>
    <source>
        <strain evidence="1 2">EY-1</strain>
    </source>
</reference>
<organism evidence="1 2">
    <name type="scientific">Sphingopyxis macrogoltabida</name>
    <name type="common">Sphingomonas macrogoltabidus</name>
    <dbReference type="NCBI Taxonomy" id="33050"/>
    <lineage>
        <taxon>Bacteria</taxon>
        <taxon>Pseudomonadati</taxon>
        <taxon>Pseudomonadota</taxon>
        <taxon>Alphaproteobacteria</taxon>
        <taxon>Sphingomonadales</taxon>
        <taxon>Sphingomonadaceae</taxon>
        <taxon>Sphingopyxis</taxon>
    </lineage>
</organism>
<evidence type="ECO:0000313" key="1">
    <source>
        <dbReference type="EMBL" id="ALH79892.1"/>
    </source>
</evidence>
<dbReference type="AlphaFoldDB" id="A0A0N9UT73"/>
<accession>A0A0N9UT73</accession>
<dbReference type="OrthoDB" id="9781342at2"/>
<sequence>MTEFTTRPELSGTFGAVASTHWIASAVGMRLLEAGGNAFDAAVAAGFTLQIVEPHLNGPGGDAPILAARADDAQPTVICGQGPSPSTATIAAFDERGLEMIPGTGLLAACVPGAFGAWMTLLRDFGTRSLRDVIEPAVYYARAGHPLLGNAADAIASVATLFADEWTSSAELYLGRDGVPAAGSLFRNLVLADFYETLIDHAEAVSGNREAQIEAALAYWYDGRVAETIDRFMRTTEAMDTSGRRHHGLLSGADMNGWRPPVERPISIDHGDYRLFKCGAWSQGPALLQAIQILKGTDIGAMPPESADYVHIVGETLKLVMADRDAWYGDAIPGGVLEELLSETYAAERRALIGSAASHELRPGSPLGLAPRIPSRRQKTASAGVAGGGVAGGGEPTMARPLEVNALQRGDTCHVDVVDKWGNMVSATPSGGWLQSSPAVPGLGFALGTRMQMFWLDEGLPGSLAPSTRPRTTLTPSLAYRDGKPYLAFGTPGGDQQEQWSLLLWLAHAVHGRPLQAAIETPAFHTNHMLASFWPREAQLGSLVLESRFPAATIAGLKARGHQVTLGGPWSEGRLSACALDRQPGGSLLRAAANPRGMQGYAIAR</sequence>
<dbReference type="Gene3D" id="1.10.246.130">
    <property type="match status" value="1"/>
</dbReference>
<dbReference type="SUPFAM" id="SSF56235">
    <property type="entry name" value="N-terminal nucleophile aminohydrolases (Ntn hydrolases)"/>
    <property type="match status" value="1"/>
</dbReference>
<dbReference type="InterPro" id="IPR052896">
    <property type="entry name" value="GGT-like_enzyme"/>
</dbReference>
<dbReference type="InterPro" id="IPR043137">
    <property type="entry name" value="GGT_ssub_C"/>
</dbReference>
<dbReference type="Pfam" id="PF01019">
    <property type="entry name" value="G_glu_transpept"/>
    <property type="match status" value="1"/>
</dbReference>
<dbReference type="InterPro" id="IPR029055">
    <property type="entry name" value="Ntn_hydrolases_N"/>
</dbReference>
<dbReference type="PANTHER" id="PTHR43881:SF1">
    <property type="entry name" value="GAMMA-GLUTAMYLTRANSPEPTIDASE (AFU_ORTHOLOGUE AFUA_4G13580)"/>
    <property type="match status" value="1"/>
</dbReference>